<evidence type="ECO:0000313" key="2">
    <source>
        <dbReference type="EMBL" id="MBK0369338.1"/>
    </source>
</evidence>
<dbReference type="Proteomes" id="UP000609172">
    <property type="component" value="Unassembled WGS sequence"/>
</dbReference>
<dbReference type="Gene3D" id="1.20.120.450">
    <property type="entry name" value="dinb family like domain"/>
    <property type="match status" value="1"/>
</dbReference>
<protein>
    <submittedName>
        <fullName evidence="2">Metal-dependent hydrolase</fullName>
    </submittedName>
</protein>
<dbReference type="NCBIfam" id="NF009807">
    <property type="entry name" value="PRK13291.1"/>
    <property type="match status" value="1"/>
</dbReference>
<dbReference type="RefSeq" id="WP_200105268.1">
    <property type="nucleotide sequence ID" value="NZ_JAEHFV010000002.1"/>
</dbReference>
<dbReference type="AlphaFoldDB" id="A0A934PLV6"/>
<name>A0A934PLV6_9FLAO</name>
<evidence type="ECO:0000259" key="1">
    <source>
        <dbReference type="Pfam" id="PF12867"/>
    </source>
</evidence>
<accession>A0A934PLV6</accession>
<dbReference type="GO" id="GO:0016787">
    <property type="term" value="F:hydrolase activity"/>
    <property type="evidence" value="ECO:0007669"/>
    <property type="project" value="UniProtKB-KW"/>
</dbReference>
<evidence type="ECO:0000313" key="3">
    <source>
        <dbReference type="Proteomes" id="UP000609172"/>
    </source>
</evidence>
<dbReference type="EMBL" id="JAEHFV010000002">
    <property type="protein sequence ID" value="MBK0369338.1"/>
    <property type="molecule type" value="Genomic_DNA"/>
</dbReference>
<keyword evidence="2" id="KW-0378">Hydrolase</keyword>
<gene>
    <name evidence="2" type="ORF">I5M07_05750</name>
</gene>
<sequence>MENDSLYTLKYPIGIFIAPEAYTSSYLENKINSLAEFPDLLEKETALLTAEQLDTPYRPDGWTIRQVVHHCAESHMNCFIRLKWTLTENTPVIKAYNEANWAALEDDCTLPIAPSIQLLKGLHQRIVYLMKNFTEKDLERAFIHPEDNNQYAIKEIIGKYAWHSAHHLAHITELKKRKKWK</sequence>
<dbReference type="Pfam" id="PF12867">
    <property type="entry name" value="DinB_2"/>
    <property type="match status" value="1"/>
</dbReference>
<proteinExistence type="predicted"/>
<dbReference type="InterPro" id="IPR024775">
    <property type="entry name" value="DinB-like"/>
</dbReference>
<dbReference type="InterPro" id="IPR034660">
    <property type="entry name" value="DinB/YfiT-like"/>
</dbReference>
<dbReference type="SUPFAM" id="SSF109854">
    <property type="entry name" value="DinB/YfiT-like putative metalloenzymes"/>
    <property type="match status" value="1"/>
</dbReference>
<comment type="caution">
    <text evidence="2">The sequence shown here is derived from an EMBL/GenBank/DDBJ whole genome shotgun (WGS) entry which is preliminary data.</text>
</comment>
<keyword evidence="3" id="KW-1185">Reference proteome</keyword>
<organism evidence="2 3">
    <name type="scientific">Flavobacterium agrisoli</name>
    <dbReference type="NCBI Taxonomy" id="2793066"/>
    <lineage>
        <taxon>Bacteria</taxon>
        <taxon>Pseudomonadati</taxon>
        <taxon>Bacteroidota</taxon>
        <taxon>Flavobacteriia</taxon>
        <taxon>Flavobacteriales</taxon>
        <taxon>Flavobacteriaceae</taxon>
        <taxon>Flavobacterium</taxon>
    </lineage>
</organism>
<feature type="domain" description="DinB-like" evidence="1">
    <location>
        <begin position="37"/>
        <end position="171"/>
    </location>
</feature>
<reference evidence="2" key="1">
    <citation type="submission" date="2020-12" db="EMBL/GenBank/DDBJ databases">
        <title>Bacterial novel species Flavobacterium sp. SE-1-e isolated from soil.</title>
        <authorList>
            <person name="Jung H.-Y."/>
        </authorList>
    </citation>
    <scope>NUCLEOTIDE SEQUENCE</scope>
    <source>
        <strain evidence="2">SE-1-e</strain>
    </source>
</reference>